<dbReference type="EMBL" id="LXQA011374688">
    <property type="protein sequence ID" value="MCI95057.1"/>
    <property type="molecule type" value="Genomic_DNA"/>
</dbReference>
<evidence type="ECO:0000313" key="2">
    <source>
        <dbReference type="EMBL" id="MCI95057.1"/>
    </source>
</evidence>
<evidence type="ECO:0000256" key="1">
    <source>
        <dbReference type="SAM" id="MobiDB-lite"/>
    </source>
</evidence>
<organism evidence="2 3">
    <name type="scientific">Trifolium medium</name>
    <dbReference type="NCBI Taxonomy" id="97028"/>
    <lineage>
        <taxon>Eukaryota</taxon>
        <taxon>Viridiplantae</taxon>
        <taxon>Streptophyta</taxon>
        <taxon>Embryophyta</taxon>
        <taxon>Tracheophyta</taxon>
        <taxon>Spermatophyta</taxon>
        <taxon>Magnoliopsida</taxon>
        <taxon>eudicotyledons</taxon>
        <taxon>Gunneridae</taxon>
        <taxon>Pentapetalae</taxon>
        <taxon>rosids</taxon>
        <taxon>fabids</taxon>
        <taxon>Fabales</taxon>
        <taxon>Fabaceae</taxon>
        <taxon>Papilionoideae</taxon>
        <taxon>50 kb inversion clade</taxon>
        <taxon>NPAAA clade</taxon>
        <taxon>Hologalegina</taxon>
        <taxon>IRL clade</taxon>
        <taxon>Trifolieae</taxon>
        <taxon>Trifolium</taxon>
    </lineage>
</organism>
<comment type="caution">
    <text evidence="2">The sequence shown here is derived from an EMBL/GenBank/DDBJ whole genome shotgun (WGS) entry which is preliminary data.</text>
</comment>
<evidence type="ECO:0000313" key="3">
    <source>
        <dbReference type="Proteomes" id="UP000265520"/>
    </source>
</evidence>
<feature type="non-terminal residue" evidence="2">
    <location>
        <position position="24"/>
    </location>
</feature>
<accession>A0A392W423</accession>
<reference evidence="2 3" key="1">
    <citation type="journal article" date="2018" name="Front. Plant Sci.">
        <title>Red Clover (Trifolium pratense) and Zigzag Clover (T. medium) - A Picture of Genomic Similarities and Differences.</title>
        <authorList>
            <person name="Dluhosova J."/>
            <person name="Istvanek J."/>
            <person name="Nedelnik J."/>
            <person name="Repkova J."/>
        </authorList>
    </citation>
    <scope>NUCLEOTIDE SEQUENCE [LARGE SCALE GENOMIC DNA]</scope>
    <source>
        <strain evidence="3">cv. 10/8</strain>
        <tissue evidence="2">Leaf</tissue>
    </source>
</reference>
<dbReference type="Proteomes" id="UP000265520">
    <property type="component" value="Unassembled WGS sequence"/>
</dbReference>
<name>A0A392W423_9FABA</name>
<proteinExistence type="predicted"/>
<keyword evidence="3" id="KW-1185">Reference proteome</keyword>
<feature type="region of interest" description="Disordered" evidence="1">
    <location>
        <begin position="1"/>
        <end position="24"/>
    </location>
</feature>
<dbReference type="AlphaFoldDB" id="A0A392W423"/>
<sequence length="24" mass="2488">MPHLSRGPSPHRRHPAVVAAAGAD</sequence>
<protein>
    <submittedName>
        <fullName evidence="2">Uncharacterized protein</fullName>
    </submittedName>
</protein>